<protein>
    <recommendedName>
        <fullName evidence="4">DUF3329 domain-containing protein</fullName>
    </recommendedName>
</protein>
<keyword evidence="1" id="KW-0472">Membrane</keyword>
<name>A0A0K6IBZ9_9HYPH</name>
<keyword evidence="1" id="KW-0812">Transmembrane</keyword>
<accession>A0A0K6IBZ9</accession>
<gene>
    <name evidence="2" type="ORF">Ga0061067_12016</name>
</gene>
<keyword evidence="1" id="KW-1133">Transmembrane helix</keyword>
<keyword evidence="3" id="KW-1185">Reference proteome</keyword>
<feature type="transmembrane region" description="Helical" evidence="1">
    <location>
        <begin position="72"/>
        <end position="91"/>
    </location>
</feature>
<evidence type="ECO:0000256" key="1">
    <source>
        <dbReference type="SAM" id="Phobius"/>
    </source>
</evidence>
<dbReference type="EMBL" id="CYHE01000020">
    <property type="protein sequence ID" value="CUB00639.1"/>
    <property type="molecule type" value="Genomic_DNA"/>
</dbReference>
<evidence type="ECO:0008006" key="4">
    <source>
        <dbReference type="Google" id="ProtNLM"/>
    </source>
</evidence>
<dbReference type="Proteomes" id="UP000183900">
    <property type="component" value="Unassembled WGS sequence"/>
</dbReference>
<organism evidence="2 3">
    <name type="scientific">Pannonibacter indicus</name>
    <dbReference type="NCBI Taxonomy" id="466044"/>
    <lineage>
        <taxon>Bacteria</taxon>
        <taxon>Pseudomonadati</taxon>
        <taxon>Pseudomonadota</taxon>
        <taxon>Alphaproteobacteria</taxon>
        <taxon>Hyphomicrobiales</taxon>
        <taxon>Stappiaceae</taxon>
        <taxon>Pannonibacter</taxon>
    </lineage>
</organism>
<evidence type="ECO:0000313" key="3">
    <source>
        <dbReference type="Proteomes" id="UP000183900"/>
    </source>
</evidence>
<evidence type="ECO:0000313" key="2">
    <source>
        <dbReference type="EMBL" id="CUB00639.1"/>
    </source>
</evidence>
<reference evidence="3" key="1">
    <citation type="submission" date="2015-08" db="EMBL/GenBank/DDBJ databases">
        <authorList>
            <person name="Varghese N."/>
        </authorList>
    </citation>
    <scope>NUCLEOTIDE SEQUENCE [LARGE SCALE GENOMIC DNA]</scope>
    <source>
        <strain evidence="3">DSM 23407</strain>
    </source>
</reference>
<dbReference type="AlphaFoldDB" id="A0A0K6IBZ9"/>
<sequence>MKLRTGYVSAQAPDICYPRRTRFPLIPGSKETLMKIIDPTHSFYGPLWRRIAIVVVTAGWAGFEYWNGSTGWALFFTAIAVYAAWALIITYKPQQGGDGTA</sequence>
<proteinExistence type="predicted"/>